<accession>A0AAD3HIF4</accession>
<comment type="caution">
    <text evidence="2">The sequence shown here is derived from an EMBL/GenBank/DDBJ whole genome shotgun (WGS) entry which is preliminary data.</text>
</comment>
<evidence type="ECO:0000256" key="1">
    <source>
        <dbReference type="SAM" id="MobiDB-lite"/>
    </source>
</evidence>
<organism evidence="2 3">
    <name type="scientific">Astrephomene gubernaculifera</name>
    <dbReference type="NCBI Taxonomy" id="47775"/>
    <lineage>
        <taxon>Eukaryota</taxon>
        <taxon>Viridiplantae</taxon>
        <taxon>Chlorophyta</taxon>
        <taxon>core chlorophytes</taxon>
        <taxon>Chlorophyceae</taxon>
        <taxon>CS clade</taxon>
        <taxon>Chlamydomonadales</taxon>
        <taxon>Astrephomenaceae</taxon>
        <taxon>Astrephomene</taxon>
    </lineage>
</organism>
<dbReference type="EMBL" id="BMAR01000003">
    <property type="protein sequence ID" value="GFR42499.1"/>
    <property type="molecule type" value="Genomic_DNA"/>
</dbReference>
<dbReference type="AlphaFoldDB" id="A0AAD3HIF4"/>
<gene>
    <name evidence="2" type="ORF">Agub_g3301</name>
</gene>
<reference evidence="2 3" key="1">
    <citation type="journal article" date="2021" name="Sci. Rep.">
        <title>Genome sequencing of the multicellular alga Astrephomene provides insights into convergent evolution of germ-soma differentiation.</title>
        <authorList>
            <person name="Yamashita S."/>
            <person name="Yamamoto K."/>
            <person name="Matsuzaki R."/>
            <person name="Suzuki S."/>
            <person name="Yamaguchi H."/>
            <person name="Hirooka S."/>
            <person name="Minakuchi Y."/>
            <person name="Miyagishima S."/>
            <person name="Kawachi M."/>
            <person name="Toyoda A."/>
            <person name="Nozaki H."/>
        </authorList>
    </citation>
    <scope>NUCLEOTIDE SEQUENCE [LARGE SCALE GENOMIC DNA]</scope>
    <source>
        <strain evidence="2 3">NIES-4017</strain>
    </source>
</reference>
<evidence type="ECO:0000313" key="2">
    <source>
        <dbReference type="EMBL" id="GFR42499.1"/>
    </source>
</evidence>
<protein>
    <submittedName>
        <fullName evidence="2">Uncharacterized protein</fullName>
    </submittedName>
</protein>
<dbReference type="Proteomes" id="UP001054857">
    <property type="component" value="Unassembled WGS sequence"/>
</dbReference>
<feature type="region of interest" description="Disordered" evidence="1">
    <location>
        <begin position="869"/>
        <end position="893"/>
    </location>
</feature>
<evidence type="ECO:0000313" key="3">
    <source>
        <dbReference type="Proteomes" id="UP001054857"/>
    </source>
</evidence>
<keyword evidence="3" id="KW-1185">Reference proteome</keyword>
<proteinExistence type="predicted"/>
<sequence>MVQQRDPLVEAVLRLGKATDFRQPGEGGAAATRAQVTRHLRPQNREAVNTLVSVFHGAEDAQRVRAAAARARETGARTPADIARFHRIQAATRLLEARKARLREQDLAQDQLASQIKLQLSTSLEEQAKLARIQQEHQQQKERAAYLVQLDRGRRLRPTLEGLTQHQRQQIQAVRSRMSGDADMSTDAATMERLGHLCGQVQQELWMQLNAASMAAASAATMPSALMLTNGGDMGSDPFGNAICEPLGCPGAHSQADLEPHLHLPRGSQLQRQVAGLLLLPPHQLAAAVCQLAKISRNGLSVLLGGWDLLADARRRCQALGAAVDPLYDIRKMQQAQVDGALELRRLESQVRAAKAWLLELAMQPAVKQALSRPLVQARVEVEGRRVALAAARASLEGLRRGAVAQGELVEEVGRLEAAAFELEHEERRLEGLVSLLSNALGRVLTEWQQQYTINQEFVQRMLPKSYGELIELAGRSTDRLSRCVAELMRVPAELLPVLAEQRRMQRLEGTGAAGGGGSGTGDGSGSTLGARGSGLMYGLQSPTSLPLVERLRLALPYVGPQRSAAMLRASAASGASAYLGVASTHGSLLLRSSAASTSSSQGAGAVSSSLGDGSSSGLLGLNMSMGSGGVSSSSCGLGAWPHLSSVTSGSVTLSTVAGSWSSSGPGQSLGAGAPGSAGPLGGGSGGSGSWLLSGSAGMGAMSAPAVAWAPGPAALGLPTLCYWVAAAAALDPLSPLRCPAALLWELHERFRSHEQAARWLAAAEAQLRTRQRELAALRPANAALRERLEAKRQADTTERLAKLARSRREMLKSVEVCEPRVRRAMREMEELGAVRLVPWRRVNGLTAAEILEEIRSIFARINQLQQQPLQHQQKQHDRGFGGLMPPPAWPGF</sequence>
<name>A0AAD3HIF4_9CHLO</name>